<accession>C5FGA7</accession>
<dbReference type="PROSITE" id="PS50082">
    <property type="entry name" value="WD_REPEATS_2"/>
    <property type="match status" value="1"/>
</dbReference>
<dbReference type="AlphaFoldDB" id="C5FGA7"/>
<organism evidence="3 4">
    <name type="scientific">Arthroderma otae (strain ATCC MYA-4605 / CBS 113480)</name>
    <name type="common">Microsporum canis</name>
    <dbReference type="NCBI Taxonomy" id="554155"/>
    <lineage>
        <taxon>Eukaryota</taxon>
        <taxon>Fungi</taxon>
        <taxon>Dikarya</taxon>
        <taxon>Ascomycota</taxon>
        <taxon>Pezizomycotina</taxon>
        <taxon>Eurotiomycetes</taxon>
        <taxon>Eurotiomycetidae</taxon>
        <taxon>Onygenales</taxon>
        <taxon>Arthrodermataceae</taxon>
        <taxon>Microsporum</taxon>
    </lineage>
</organism>
<dbReference type="Gene3D" id="2.130.10.10">
    <property type="entry name" value="YVTN repeat-like/Quinoprotein amine dehydrogenase"/>
    <property type="match status" value="1"/>
</dbReference>
<evidence type="ECO:0000313" key="3">
    <source>
        <dbReference type="EMBL" id="EEQ29792.1"/>
    </source>
</evidence>
<dbReference type="VEuPathDB" id="FungiDB:MCYG_02611"/>
<feature type="region of interest" description="Disordered" evidence="2">
    <location>
        <begin position="82"/>
        <end position="196"/>
    </location>
</feature>
<dbReference type="RefSeq" id="XP_002849677.1">
    <property type="nucleotide sequence ID" value="XM_002849631.1"/>
</dbReference>
<keyword evidence="1" id="KW-0853">WD repeat</keyword>
<feature type="repeat" description="WD" evidence="1">
    <location>
        <begin position="762"/>
        <end position="803"/>
    </location>
</feature>
<dbReference type="Proteomes" id="UP000002035">
    <property type="component" value="Unassembled WGS sequence"/>
</dbReference>
<sequence length="956" mass="106834">MPLAFSSSPQEFPPSDSFLSALAQGNILLTPSSPEQLATGPTLPVTSFLQNTGVSDIAGYTNYNDHDMDLTVPIDDGFNFTTNFAQDSSNDTDDGWQDDQWAEPPDGSGSLIENSELSGFELDKLPHPRVGMANGSVSTDSEQDANDAEHFYPSDDEDSYHGSESICGKATSPPAPRQANVDNNNNNGPITPPTEQSLAPLSIVQFALPDPGDSYFDAFGADADNADLSMYTESMDDNFLPLSFRLNFPPAPASNSTDTPLTQVMNSLIIGGGYDGLDSMRQLHQAFTRFIELVTSSVGILPLPSAYFPRICQVLGKFSHLHQQSMGIMLRYGVQLTELAVHLLRASGCTSEDAEASDFTIPPLPDESIEDLLSTNAQSSEQSIIPPPENEPEHQPEHHQHLPLLTQEEYETLHEPTDYSPFFIPPIMVLHSFNSYTSSILLANPLAPVNNANQNKPPAFERNLTVEQFIRQWYIRSRVSHERLGVKEPYPPISGEAIHVLQWPRPTKISRPEDHKNRLFDIQNIPWTSKLNVDRAEARALRDRWYTSYHNLRFQPHGFAVTPQESENYFKAKTMYTKYKATMAHFQLRNLMAVTASNTVQYVHRNKVYSVTPFYDMHTCIVDLSESISSNPVAEPLKISTMKAKHGVTVVGGFSGEYAYKGEVHDYQKVEGRITKHLNGITNHIDIVKHRTSRNPQAVIASNDECIRILDCETNKFVGTHRFARAINCTDTSPDGRLRVIVGDAADSWVVDSETGKPVQCLSGHRDYGFACAWSPDMLHIATSNQDKTVNIWDARMWRILQTIDSDVAGYRSLRFSPVGGGPRTLLMCEPADRIVIVNAQTYESRQVHDFFGEIGGADFTPDGGRIWVSNMDSRFGGLMEYDRIQWGQEFGIGHTRRSKIESRGDVYHPDLPNEWLPEADLDDDPRCVLSAGERRIRYERLMSDTEFAKLNRFLG</sequence>
<feature type="compositionally biased region" description="Acidic residues" evidence="2">
    <location>
        <begin position="90"/>
        <end position="101"/>
    </location>
</feature>
<dbReference type="STRING" id="554155.C5FGA7"/>
<gene>
    <name evidence="3" type="ORF">MCYG_02611</name>
</gene>
<dbReference type="InterPro" id="IPR036322">
    <property type="entry name" value="WD40_repeat_dom_sf"/>
</dbReference>
<evidence type="ECO:0000256" key="1">
    <source>
        <dbReference type="PROSITE-ProRule" id="PRU00221"/>
    </source>
</evidence>
<proteinExistence type="predicted"/>
<dbReference type="SMART" id="SM00320">
    <property type="entry name" value="WD40"/>
    <property type="match status" value="1"/>
</dbReference>
<dbReference type="OrthoDB" id="20669at2759"/>
<dbReference type="eggNOG" id="ENOG502QPI7">
    <property type="taxonomic scope" value="Eukaryota"/>
</dbReference>
<dbReference type="Pfam" id="PF00400">
    <property type="entry name" value="WD40"/>
    <property type="match status" value="1"/>
</dbReference>
<protein>
    <submittedName>
        <fullName evidence="3">WD repeat protein</fullName>
    </submittedName>
</protein>
<reference evidence="4" key="1">
    <citation type="journal article" date="2012" name="MBio">
        <title>Comparative genome analysis of Trichophyton rubrum and related dermatophytes reveals candidate genes involved in infection.</title>
        <authorList>
            <person name="Martinez D.A."/>
            <person name="Oliver B.G."/>
            <person name="Graeser Y."/>
            <person name="Goldberg J.M."/>
            <person name="Li W."/>
            <person name="Martinez-Rossi N.M."/>
            <person name="Monod M."/>
            <person name="Shelest E."/>
            <person name="Barton R.C."/>
            <person name="Birch E."/>
            <person name="Brakhage A.A."/>
            <person name="Chen Z."/>
            <person name="Gurr S.J."/>
            <person name="Heiman D."/>
            <person name="Heitman J."/>
            <person name="Kosti I."/>
            <person name="Rossi A."/>
            <person name="Saif S."/>
            <person name="Samalova M."/>
            <person name="Saunders C.W."/>
            <person name="Shea T."/>
            <person name="Summerbell R.C."/>
            <person name="Xu J."/>
            <person name="Young S."/>
            <person name="Zeng Q."/>
            <person name="Birren B.W."/>
            <person name="Cuomo C.A."/>
            <person name="White T.C."/>
        </authorList>
    </citation>
    <scope>NUCLEOTIDE SEQUENCE [LARGE SCALE GENOMIC DNA]</scope>
    <source>
        <strain evidence="4">ATCC MYA-4605 / CBS 113480</strain>
    </source>
</reference>
<name>C5FGA7_ARTOC</name>
<dbReference type="HOGENOM" id="CLU_011196_0_0_1"/>
<evidence type="ECO:0000313" key="4">
    <source>
        <dbReference type="Proteomes" id="UP000002035"/>
    </source>
</evidence>
<dbReference type="PANTHER" id="PTHR43991">
    <property type="entry name" value="WD REPEAT PROTEIN (AFU_ORTHOLOGUE AFUA_8G05640)-RELATED"/>
    <property type="match status" value="1"/>
</dbReference>
<dbReference type="GeneID" id="9222727"/>
<keyword evidence="4" id="KW-1185">Reference proteome</keyword>
<dbReference type="PROSITE" id="PS50294">
    <property type="entry name" value="WD_REPEATS_REGION"/>
    <property type="match status" value="1"/>
</dbReference>
<dbReference type="InterPro" id="IPR001680">
    <property type="entry name" value="WD40_rpt"/>
</dbReference>
<feature type="compositionally biased region" description="Basic and acidic residues" evidence="2">
    <location>
        <begin position="391"/>
        <end position="400"/>
    </location>
</feature>
<evidence type="ECO:0000256" key="2">
    <source>
        <dbReference type="SAM" id="MobiDB-lite"/>
    </source>
</evidence>
<feature type="region of interest" description="Disordered" evidence="2">
    <location>
        <begin position="376"/>
        <end position="400"/>
    </location>
</feature>
<dbReference type="PANTHER" id="PTHR43991:SF12">
    <property type="entry name" value="WD REPEAT PROTEIN (AFU_ORTHOLOGUE AFUA_8G05640)"/>
    <property type="match status" value="1"/>
</dbReference>
<dbReference type="SUPFAM" id="SSF50978">
    <property type="entry name" value="WD40 repeat-like"/>
    <property type="match status" value="1"/>
</dbReference>
<dbReference type="EMBL" id="DS995702">
    <property type="protein sequence ID" value="EEQ29792.1"/>
    <property type="molecule type" value="Genomic_DNA"/>
</dbReference>
<dbReference type="OMA" id="SGEYAYK"/>
<dbReference type="InterPro" id="IPR015943">
    <property type="entry name" value="WD40/YVTN_repeat-like_dom_sf"/>
</dbReference>